<dbReference type="EMBL" id="JARBHB010000003">
    <property type="protein sequence ID" value="KAJ8889927.1"/>
    <property type="molecule type" value="Genomic_DNA"/>
</dbReference>
<dbReference type="InterPro" id="IPR043502">
    <property type="entry name" value="DNA/RNA_pol_sf"/>
</dbReference>
<comment type="caution">
    <text evidence="2">The sequence shown here is derived from an EMBL/GenBank/DDBJ whole genome shotgun (WGS) entry which is preliminary data.</text>
</comment>
<dbReference type="SUPFAM" id="SSF56672">
    <property type="entry name" value="DNA/RNA polymerases"/>
    <property type="match status" value="1"/>
</dbReference>
<protein>
    <recommendedName>
        <fullName evidence="1">Reverse transcriptase Ty1/copia-type domain-containing protein</fullName>
    </recommendedName>
</protein>
<dbReference type="Proteomes" id="UP001159363">
    <property type="component" value="Chromosome 3"/>
</dbReference>
<name>A0ABQ9I096_9NEOP</name>
<evidence type="ECO:0000259" key="1">
    <source>
        <dbReference type="Pfam" id="PF07727"/>
    </source>
</evidence>
<gene>
    <name evidence="2" type="ORF">PR048_009432</name>
</gene>
<accession>A0ABQ9I096</accession>
<dbReference type="InterPro" id="IPR013103">
    <property type="entry name" value="RVT_2"/>
</dbReference>
<dbReference type="PANTHER" id="PTHR11439:SF483">
    <property type="entry name" value="PEPTIDE SYNTHASE GLIP-LIKE, PUTATIVE (AFU_ORTHOLOGUE AFUA_3G12920)-RELATED"/>
    <property type="match status" value="1"/>
</dbReference>
<proteinExistence type="predicted"/>
<dbReference type="PANTHER" id="PTHR11439">
    <property type="entry name" value="GAG-POL-RELATED RETROTRANSPOSON"/>
    <property type="match status" value="1"/>
</dbReference>
<evidence type="ECO:0000313" key="3">
    <source>
        <dbReference type="Proteomes" id="UP001159363"/>
    </source>
</evidence>
<dbReference type="CDD" id="cd09272">
    <property type="entry name" value="RNase_HI_RT_Ty1"/>
    <property type="match status" value="1"/>
</dbReference>
<feature type="non-terminal residue" evidence="2">
    <location>
        <position position="414"/>
    </location>
</feature>
<keyword evidence="3" id="KW-1185">Reference proteome</keyword>
<sequence length="414" mass="48172">MEENNKWELVDKPPNMNVINSKWISTDKSGKECIKKARLIVRGFLQKECDEGVIFTSSLNGDHTVAAYKWKDYYLHIKCAFLNGVLDDPVYMKVPKGVDCTQTNIVCKLLKSLYGLRHLGFQRSKADPCLYFCKGTYILICVDDILVISDKDLDKIKNKLMNKNFEFLGLEIEFTPEGICQQKLLAKVLSKFNMIDCKTFSLPMEQNLRLVENKDSMYDYFPYKQLLRSVMYLMLSTRLNIIYFRIHDFTHWKCLKQILKYLKHTKYLKLCYKSVQCDHMIEAYVGASYASDLNRSVSDYTIKHLNNDVLRQSKKQNIVPISSSEAEYISLSFCVTECLLFTQLSGMLNALVLPIVVYEDNQSAIKIASTLEKKRSKYIDMRYNFLRELVKNNKIKLMYTQSDDQVGDMFTKAL</sequence>
<reference evidence="2 3" key="1">
    <citation type="submission" date="2023-02" db="EMBL/GenBank/DDBJ databases">
        <title>LHISI_Scaffold_Assembly.</title>
        <authorList>
            <person name="Stuart O.P."/>
            <person name="Cleave R."/>
            <person name="Magrath M.J.L."/>
            <person name="Mikheyev A.S."/>
        </authorList>
    </citation>
    <scope>NUCLEOTIDE SEQUENCE [LARGE SCALE GENOMIC DNA]</scope>
    <source>
        <strain evidence="2">Daus_M_001</strain>
        <tissue evidence="2">Leg muscle</tissue>
    </source>
</reference>
<evidence type="ECO:0000313" key="2">
    <source>
        <dbReference type="EMBL" id="KAJ8889927.1"/>
    </source>
</evidence>
<dbReference type="Pfam" id="PF07727">
    <property type="entry name" value="RVT_2"/>
    <property type="match status" value="1"/>
</dbReference>
<organism evidence="2 3">
    <name type="scientific">Dryococelus australis</name>
    <dbReference type="NCBI Taxonomy" id="614101"/>
    <lineage>
        <taxon>Eukaryota</taxon>
        <taxon>Metazoa</taxon>
        <taxon>Ecdysozoa</taxon>
        <taxon>Arthropoda</taxon>
        <taxon>Hexapoda</taxon>
        <taxon>Insecta</taxon>
        <taxon>Pterygota</taxon>
        <taxon>Neoptera</taxon>
        <taxon>Polyneoptera</taxon>
        <taxon>Phasmatodea</taxon>
        <taxon>Verophasmatodea</taxon>
        <taxon>Anareolatae</taxon>
        <taxon>Phasmatidae</taxon>
        <taxon>Eurycanthinae</taxon>
        <taxon>Dryococelus</taxon>
    </lineage>
</organism>
<feature type="domain" description="Reverse transcriptase Ty1/copia-type" evidence="1">
    <location>
        <begin position="4"/>
        <end position="205"/>
    </location>
</feature>